<dbReference type="GO" id="GO:0000155">
    <property type="term" value="F:phosphorelay sensor kinase activity"/>
    <property type="evidence" value="ECO:0007669"/>
    <property type="project" value="InterPro"/>
</dbReference>
<dbReference type="InterPro" id="IPR036097">
    <property type="entry name" value="HisK_dim/P_sf"/>
</dbReference>
<dbReference type="Proteomes" id="UP000007058">
    <property type="component" value="Chromosome"/>
</dbReference>
<feature type="domain" description="Histidine kinase" evidence="6">
    <location>
        <begin position="335"/>
        <end position="549"/>
    </location>
</feature>
<proteinExistence type="predicted"/>
<dbReference type="HOGENOM" id="CLU_031367_0_0_5"/>
<comment type="catalytic activity">
    <reaction evidence="1">
        <text>ATP + protein L-histidine = ADP + protein N-phospho-L-histidine.</text>
        <dbReference type="EC" id="2.7.13.3"/>
    </reaction>
</comment>
<dbReference type="PANTHER" id="PTHR43304">
    <property type="entry name" value="PHYTOCHROME-LIKE PROTEIN CPH1"/>
    <property type="match status" value="1"/>
</dbReference>
<dbReference type="EC" id="2.7.13.3" evidence="2"/>
<dbReference type="PRINTS" id="PR00344">
    <property type="entry name" value="BCTRLSENSOR"/>
</dbReference>
<protein>
    <recommendedName>
        <fullName evidence="2">histidine kinase</fullName>
        <ecNumber evidence="2">2.7.13.3</ecNumber>
    </recommendedName>
</protein>
<dbReference type="KEGG" id="mag:amb1224"/>
<dbReference type="SMART" id="SM00387">
    <property type="entry name" value="HATPase_c"/>
    <property type="match status" value="1"/>
</dbReference>
<dbReference type="SMART" id="SM00388">
    <property type="entry name" value="HisKA"/>
    <property type="match status" value="1"/>
</dbReference>
<gene>
    <name evidence="7" type="ordered locus">amb1224</name>
</gene>
<evidence type="ECO:0000256" key="5">
    <source>
        <dbReference type="ARBA" id="ARBA00022777"/>
    </source>
</evidence>
<name>Q2W7Z7_PARM1</name>
<sequence length="549" mass="61607">MTLRMERGIRVPMRNTDGSALSRRVWQTALVFVAFVVSFAVYVYGEKQIDRANEQRQTSFRLADQLRQSSDDLTRMVRTYVTIGDPLFKKSYQDVLDIRDGRRIRPENYDSFYWHLTPSRPESVGPQGGRAIPLLELMRKAGFTDEEFLRLSQAKSLSDALTAREFEAMRLMEEAGPEDGQARLAAIRMLFDDEYRRAKTGIMKPISEFNELVEVRTLAAVHRAEDIAFVLRLVFVAFAAAVGALLWLTYAEARSILGGTVQEVHERITRIGQGDFSVTGTPASKGADSVLAGLDSMAERLGAMQAERIRATAELKDKNEALERSNADLEQFAYVASHDLQTPLRNVVSYTQLIERRYRGRLDSDADEFIGFIVDNTKKMTLLIHDLLDYSRASRQTEPPEPCSAGAAVEQALDNLRQDMETGHVEVRVGALPDVEAVPSHLVSLFQNLLGNSIKYRAPDRAAWISVSAEPAENGYWRFAVADNGIGIEPQYHEKVFEIFQRLNPSAETEGTGIGLTLCRRIVHRFGGAIWVESEREGGTTIFFTLRGA</sequence>
<dbReference type="Gene3D" id="3.30.565.10">
    <property type="entry name" value="Histidine kinase-like ATPase, C-terminal domain"/>
    <property type="match status" value="1"/>
</dbReference>
<evidence type="ECO:0000256" key="1">
    <source>
        <dbReference type="ARBA" id="ARBA00000085"/>
    </source>
</evidence>
<dbReference type="Gene3D" id="1.10.287.130">
    <property type="match status" value="1"/>
</dbReference>
<organism evidence="7 8">
    <name type="scientific">Paramagnetospirillum magneticum (strain ATCC 700264 / AMB-1)</name>
    <name type="common">Magnetospirillum magneticum</name>
    <dbReference type="NCBI Taxonomy" id="342108"/>
    <lineage>
        <taxon>Bacteria</taxon>
        <taxon>Pseudomonadati</taxon>
        <taxon>Pseudomonadota</taxon>
        <taxon>Alphaproteobacteria</taxon>
        <taxon>Rhodospirillales</taxon>
        <taxon>Magnetospirillaceae</taxon>
        <taxon>Paramagnetospirillum</taxon>
    </lineage>
</organism>
<dbReference type="PROSITE" id="PS50109">
    <property type="entry name" value="HIS_KIN"/>
    <property type="match status" value="1"/>
</dbReference>
<dbReference type="InterPro" id="IPR004358">
    <property type="entry name" value="Sig_transdc_His_kin-like_C"/>
</dbReference>
<evidence type="ECO:0000256" key="3">
    <source>
        <dbReference type="ARBA" id="ARBA00022553"/>
    </source>
</evidence>
<evidence type="ECO:0000256" key="4">
    <source>
        <dbReference type="ARBA" id="ARBA00022679"/>
    </source>
</evidence>
<dbReference type="SUPFAM" id="SSF47384">
    <property type="entry name" value="Homodimeric domain of signal transducing histidine kinase"/>
    <property type="match status" value="1"/>
</dbReference>
<dbReference type="EMBL" id="AP007255">
    <property type="protein sequence ID" value="BAE50028.1"/>
    <property type="molecule type" value="Genomic_DNA"/>
</dbReference>
<dbReference type="InterPro" id="IPR005467">
    <property type="entry name" value="His_kinase_dom"/>
</dbReference>
<keyword evidence="3" id="KW-0597">Phosphoprotein</keyword>
<dbReference type="AlphaFoldDB" id="Q2W7Z7"/>
<dbReference type="Pfam" id="PF02518">
    <property type="entry name" value="HATPase_c"/>
    <property type="match status" value="1"/>
</dbReference>
<reference evidence="7 8" key="1">
    <citation type="journal article" date="2005" name="DNA Res.">
        <title>Complete genome sequence of the facultative anaerobic magnetotactic bacterium Magnetospirillum sp. strain AMB-1.</title>
        <authorList>
            <person name="Matsunaga T."/>
            <person name="Okamura Y."/>
            <person name="Fukuda Y."/>
            <person name="Wahyudi A.T."/>
            <person name="Murase Y."/>
            <person name="Takeyama H."/>
        </authorList>
    </citation>
    <scope>NUCLEOTIDE SEQUENCE [LARGE SCALE GENOMIC DNA]</scope>
    <source>
        <strain evidence="8">ATCC 700264 / AMB-1</strain>
    </source>
</reference>
<accession>Q2W7Z7</accession>
<evidence type="ECO:0000313" key="8">
    <source>
        <dbReference type="Proteomes" id="UP000007058"/>
    </source>
</evidence>
<dbReference type="InterPro" id="IPR052162">
    <property type="entry name" value="Sensor_kinase/Photoreceptor"/>
</dbReference>
<keyword evidence="4" id="KW-0808">Transferase</keyword>
<dbReference type="CDD" id="cd00082">
    <property type="entry name" value="HisKA"/>
    <property type="match status" value="1"/>
</dbReference>
<dbReference type="Pfam" id="PF00512">
    <property type="entry name" value="HisKA"/>
    <property type="match status" value="1"/>
</dbReference>
<dbReference type="InterPro" id="IPR036890">
    <property type="entry name" value="HATPase_C_sf"/>
</dbReference>
<evidence type="ECO:0000313" key="7">
    <source>
        <dbReference type="EMBL" id="BAE50028.1"/>
    </source>
</evidence>
<dbReference type="InterPro" id="IPR003661">
    <property type="entry name" value="HisK_dim/P_dom"/>
</dbReference>
<dbReference type="SUPFAM" id="SSF55874">
    <property type="entry name" value="ATPase domain of HSP90 chaperone/DNA topoisomerase II/histidine kinase"/>
    <property type="match status" value="1"/>
</dbReference>
<dbReference type="PANTHER" id="PTHR43304:SF1">
    <property type="entry name" value="PAC DOMAIN-CONTAINING PROTEIN"/>
    <property type="match status" value="1"/>
</dbReference>
<dbReference type="InterPro" id="IPR003594">
    <property type="entry name" value="HATPase_dom"/>
</dbReference>
<keyword evidence="5 7" id="KW-0418">Kinase</keyword>
<evidence type="ECO:0000259" key="6">
    <source>
        <dbReference type="PROSITE" id="PS50109"/>
    </source>
</evidence>
<dbReference type="STRING" id="342108.amb1224"/>
<evidence type="ECO:0000256" key="2">
    <source>
        <dbReference type="ARBA" id="ARBA00012438"/>
    </source>
</evidence>
<keyword evidence="8" id="KW-1185">Reference proteome</keyword>